<dbReference type="InterPro" id="IPR025659">
    <property type="entry name" value="Tubby-like_C"/>
</dbReference>
<dbReference type="Proteomes" id="UP001476247">
    <property type="component" value="Unassembled WGS sequence"/>
</dbReference>
<reference evidence="3 4" key="1">
    <citation type="submission" date="2024-04" db="EMBL/GenBank/DDBJ databases">
        <title>genome sequences of Mucor flavus KT1a and Helicostylum pulchrum KT1b strains isolation_sourced from the surface of a dry-aged beef.</title>
        <authorList>
            <person name="Toyotome T."/>
            <person name="Hosono M."/>
            <person name="Torimaru M."/>
            <person name="Fukuda K."/>
            <person name="Mikami N."/>
        </authorList>
    </citation>
    <scope>NUCLEOTIDE SEQUENCE [LARGE SCALE GENOMIC DNA]</scope>
    <source>
        <strain evidence="3 4">KT1b</strain>
    </source>
</reference>
<organism evidence="3 4">
    <name type="scientific">Helicostylum pulchrum</name>
    <dbReference type="NCBI Taxonomy" id="562976"/>
    <lineage>
        <taxon>Eukaryota</taxon>
        <taxon>Fungi</taxon>
        <taxon>Fungi incertae sedis</taxon>
        <taxon>Mucoromycota</taxon>
        <taxon>Mucoromycotina</taxon>
        <taxon>Mucoromycetes</taxon>
        <taxon>Mucorales</taxon>
        <taxon>Mucorineae</taxon>
        <taxon>Mucoraceae</taxon>
        <taxon>Helicostylum</taxon>
    </lineage>
</organism>
<dbReference type="EMBL" id="BAABUJ010000011">
    <property type="protein sequence ID" value="GAA5798819.1"/>
    <property type="molecule type" value="Genomic_DNA"/>
</dbReference>
<evidence type="ECO:0000259" key="2">
    <source>
        <dbReference type="Pfam" id="PF01167"/>
    </source>
</evidence>
<proteinExistence type="inferred from homology"/>
<feature type="domain" description="Tubby C-terminal" evidence="2">
    <location>
        <begin position="11"/>
        <end position="137"/>
    </location>
</feature>
<dbReference type="PANTHER" id="PTHR16517:SF7">
    <property type="entry name" value="PROTEIN KING TUBBY"/>
    <property type="match status" value="1"/>
</dbReference>
<gene>
    <name evidence="3" type="ORF">HPULCUR_004225</name>
</gene>
<dbReference type="InterPro" id="IPR000007">
    <property type="entry name" value="Tubby_C"/>
</dbReference>
<comment type="caution">
    <text evidence="3">The sequence shown here is derived from an EMBL/GenBank/DDBJ whole genome shotgun (WGS) entry which is preliminary data.</text>
</comment>
<dbReference type="PANTHER" id="PTHR16517">
    <property type="entry name" value="TUBBY-RELATED"/>
    <property type="match status" value="1"/>
</dbReference>
<name>A0ABP9XVL9_9FUNG</name>
<dbReference type="SUPFAM" id="SSF54518">
    <property type="entry name" value="Tubby C-terminal domain-like"/>
    <property type="match status" value="1"/>
</dbReference>
<evidence type="ECO:0000313" key="3">
    <source>
        <dbReference type="EMBL" id="GAA5798819.1"/>
    </source>
</evidence>
<sequence>MLTLSSALNTGVTCRIRRCRDSLDKLYHQHHLFIGHLDTGDIQHIMMARKKRKSNTSYYTITGIYRYVELGKVRSNFFGTTFVIYSHGKNPLKREMSTKKKDLPIREELGAVLCDPNILGFKGRRKMTIVMRALTRDDK</sequence>
<keyword evidence="4" id="KW-1185">Reference proteome</keyword>
<evidence type="ECO:0000256" key="1">
    <source>
        <dbReference type="ARBA" id="ARBA00007129"/>
    </source>
</evidence>
<evidence type="ECO:0000313" key="4">
    <source>
        <dbReference type="Proteomes" id="UP001476247"/>
    </source>
</evidence>
<dbReference type="Gene3D" id="3.20.90.10">
    <property type="entry name" value="Tubby Protein, Chain A"/>
    <property type="match status" value="1"/>
</dbReference>
<dbReference type="Pfam" id="PF01167">
    <property type="entry name" value="Tub"/>
    <property type="match status" value="1"/>
</dbReference>
<accession>A0ABP9XVL9</accession>
<protein>
    <recommendedName>
        <fullName evidence="2">Tubby C-terminal domain-containing protein</fullName>
    </recommendedName>
</protein>
<comment type="similarity">
    <text evidence="1">Belongs to the TUB family.</text>
</comment>
<dbReference type="PRINTS" id="PR01573">
    <property type="entry name" value="SUPERTUBBY"/>
</dbReference>